<feature type="transmembrane region" description="Helical" evidence="6">
    <location>
        <begin position="177"/>
        <end position="198"/>
    </location>
</feature>
<dbReference type="GO" id="GO:0140359">
    <property type="term" value="F:ABC-type transporter activity"/>
    <property type="evidence" value="ECO:0007669"/>
    <property type="project" value="InterPro"/>
</dbReference>
<comment type="subcellular location">
    <subcellularLocation>
        <location evidence="1">Cell membrane</location>
        <topology evidence="1">Multi-pass membrane protein</topology>
    </subcellularLocation>
</comment>
<evidence type="ECO:0000256" key="4">
    <source>
        <dbReference type="ARBA" id="ARBA00022989"/>
    </source>
</evidence>
<evidence type="ECO:0000256" key="3">
    <source>
        <dbReference type="ARBA" id="ARBA00022692"/>
    </source>
</evidence>
<dbReference type="EMBL" id="JQBX01000005">
    <property type="protein sequence ID" value="KRN94459.1"/>
    <property type="molecule type" value="Genomic_DNA"/>
</dbReference>
<dbReference type="PANTHER" id="PTHR30294">
    <property type="entry name" value="MEMBRANE COMPONENT OF ABC TRANSPORTER YHHJ-RELATED"/>
    <property type="match status" value="1"/>
</dbReference>
<evidence type="ECO:0000256" key="5">
    <source>
        <dbReference type="ARBA" id="ARBA00023136"/>
    </source>
</evidence>
<dbReference type="AlphaFoldDB" id="A0A0R2KY79"/>
<keyword evidence="2" id="KW-1003">Cell membrane</keyword>
<feature type="domain" description="ABC-2 type transporter transmembrane" evidence="7">
    <location>
        <begin position="17"/>
        <end position="382"/>
    </location>
</feature>
<evidence type="ECO:0000256" key="1">
    <source>
        <dbReference type="ARBA" id="ARBA00004651"/>
    </source>
</evidence>
<evidence type="ECO:0000259" key="7">
    <source>
        <dbReference type="Pfam" id="PF12698"/>
    </source>
</evidence>
<evidence type="ECO:0000313" key="8">
    <source>
        <dbReference type="EMBL" id="KRN94459.1"/>
    </source>
</evidence>
<evidence type="ECO:0000256" key="2">
    <source>
        <dbReference type="ARBA" id="ARBA00022475"/>
    </source>
</evidence>
<name>A0A0R2KY79_9LACO</name>
<keyword evidence="3 6" id="KW-0812">Transmembrane</keyword>
<dbReference type="RefSeq" id="WP_057802237.1">
    <property type="nucleotide sequence ID" value="NZ_JQBX01000005.1"/>
</dbReference>
<feature type="transmembrane region" description="Helical" evidence="6">
    <location>
        <begin position="227"/>
        <end position="252"/>
    </location>
</feature>
<dbReference type="PANTHER" id="PTHR30294:SF29">
    <property type="entry name" value="MULTIDRUG ABC TRANSPORTER PERMEASE YBHS-RELATED"/>
    <property type="match status" value="1"/>
</dbReference>
<dbReference type="Proteomes" id="UP000051859">
    <property type="component" value="Unassembled WGS sequence"/>
</dbReference>
<protein>
    <submittedName>
        <fullName evidence="8">ABC superfamily ATP binding cassette transporter, membrane protein</fullName>
    </submittedName>
</protein>
<sequence length="405" mass="44621">MRKLSLIANQVVKKNLKSFSWWMLVLAPLLGLLFISGISWYSNSTNKNDMVAVVAPNAITTALKAQNNNQVTYKSYENNQKAQTALKNEDVDGILLVNLKNNSSQLLTSKNGDNVDSKSIQSNLSTINTAMVAQSLGLNQKQLRQLLMTPNLKKETVAFSDGKMKIDNSKSDDLKMMLAQVVGFAMYIFLMSYGSIVAQEIGTEKGSRIEESILTAVKAKTQFYGKLVGMATLVILQLLLYGVIALGVWMFRDRITILNDFVKAIPWNQFDGSFLLIMLAFFIIGIVSYTILAALCGSLVSNPEQVGQAFTPILLLAMAGYVAALMVNEGSTLLMSILSYIPFISPIVMPVRYGIGQVGTVEALISLGINLGFMIVFTLFSARAYKKNVLIYNDAGIFKFFKKKK</sequence>
<feature type="transmembrane region" description="Helical" evidence="6">
    <location>
        <begin position="333"/>
        <end position="351"/>
    </location>
</feature>
<feature type="transmembrane region" description="Helical" evidence="6">
    <location>
        <begin position="21"/>
        <end position="41"/>
    </location>
</feature>
<dbReference type="InterPro" id="IPR013525">
    <property type="entry name" value="ABC2_TM"/>
</dbReference>
<proteinExistence type="predicted"/>
<organism evidence="8 9">
    <name type="scientific">Pediococcus stilesii</name>
    <dbReference type="NCBI Taxonomy" id="331679"/>
    <lineage>
        <taxon>Bacteria</taxon>
        <taxon>Bacillati</taxon>
        <taxon>Bacillota</taxon>
        <taxon>Bacilli</taxon>
        <taxon>Lactobacillales</taxon>
        <taxon>Lactobacillaceae</taxon>
        <taxon>Pediococcus</taxon>
    </lineage>
</organism>
<reference evidence="8 9" key="1">
    <citation type="journal article" date="2015" name="Genome Announc.">
        <title>Expanding the biotechnology potential of lactobacilli through comparative genomics of 213 strains and associated genera.</title>
        <authorList>
            <person name="Sun Z."/>
            <person name="Harris H.M."/>
            <person name="McCann A."/>
            <person name="Guo C."/>
            <person name="Argimon S."/>
            <person name="Zhang W."/>
            <person name="Yang X."/>
            <person name="Jeffery I.B."/>
            <person name="Cooney J.C."/>
            <person name="Kagawa T.F."/>
            <person name="Liu W."/>
            <person name="Song Y."/>
            <person name="Salvetti E."/>
            <person name="Wrobel A."/>
            <person name="Rasinkangas P."/>
            <person name="Parkhill J."/>
            <person name="Rea M.C."/>
            <person name="O'Sullivan O."/>
            <person name="Ritari J."/>
            <person name="Douillard F.P."/>
            <person name="Paul Ross R."/>
            <person name="Yang R."/>
            <person name="Briner A.E."/>
            <person name="Felis G.E."/>
            <person name="de Vos W.M."/>
            <person name="Barrangou R."/>
            <person name="Klaenhammer T.R."/>
            <person name="Caufield P.W."/>
            <person name="Cui Y."/>
            <person name="Zhang H."/>
            <person name="O'Toole P.W."/>
        </authorList>
    </citation>
    <scope>NUCLEOTIDE SEQUENCE [LARGE SCALE GENOMIC DNA]</scope>
    <source>
        <strain evidence="8 9">DSM 18001</strain>
    </source>
</reference>
<feature type="transmembrane region" description="Helical" evidence="6">
    <location>
        <begin position="272"/>
        <end position="297"/>
    </location>
</feature>
<keyword evidence="5 6" id="KW-0472">Membrane</keyword>
<dbReference type="PATRIC" id="fig|331679.3.peg.1417"/>
<comment type="caution">
    <text evidence="8">The sequence shown here is derived from an EMBL/GenBank/DDBJ whole genome shotgun (WGS) entry which is preliminary data.</text>
</comment>
<feature type="transmembrane region" description="Helical" evidence="6">
    <location>
        <begin position="363"/>
        <end position="382"/>
    </location>
</feature>
<dbReference type="Pfam" id="PF12698">
    <property type="entry name" value="ABC2_membrane_3"/>
    <property type="match status" value="1"/>
</dbReference>
<accession>A0A0R2KY79</accession>
<dbReference type="GO" id="GO:0005886">
    <property type="term" value="C:plasma membrane"/>
    <property type="evidence" value="ECO:0007669"/>
    <property type="project" value="UniProtKB-SubCell"/>
</dbReference>
<evidence type="ECO:0000313" key="9">
    <source>
        <dbReference type="Proteomes" id="UP000051859"/>
    </source>
</evidence>
<keyword evidence="9" id="KW-1185">Reference proteome</keyword>
<dbReference type="STRING" id="331679.IV81_GL001384"/>
<gene>
    <name evidence="8" type="ORF">IV81_GL001384</name>
</gene>
<feature type="transmembrane region" description="Helical" evidence="6">
    <location>
        <begin position="309"/>
        <end position="327"/>
    </location>
</feature>
<dbReference type="InterPro" id="IPR051449">
    <property type="entry name" value="ABC-2_transporter_component"/>
</dbReference>
<evidence type="ECO:0000256" key="6">
    <source>
        <dbReference type="SAM" id="Phobius"/>
    </source>
</evidence>
<keyword evidence="4 6" id="KW-1133">Transmembrane helix</keyword>